<sequence length="127" mass="14660">MASDGQAVAKWLFTPHPDNVPKVFDCTFKKHGWDWPKKIAAFKAAFSNASSPANFIVINELTGERLALKRTDNSDRFLLIRCPIVRDQSKWEMEAIGWRMHEQWNRIGIQIYDEDEIGKGLRNAKLD</sequence>
<evidence type="ECO:0000313" key="1">
    <source>
        <dbReference type="EMBL" id="KAL3112052.1"/>
    </source>
</evidence>
<dbReference type="Proteomes" id="UP001620626">
    <property type="component" value="Unassembled WGS sequence"/>
</dbReference>
<dbReference type="EMBL" id="JBICBT010000484">
    <property type="protein sequence ID" value="KAL3112052.1"/>
    <property type="molecule type" value="Genomic_DNA"/>
</dbReference>
<gene>
    <name evidence="1" type="ORF">niasHT_017570</name>
</gene>
<comment type="caution">
    <text evidence="1">The sequence shown here is derived from an EMBL/GenBank/DDBJ whole genome shotgun (WGS) entry which is preliminary data.</text>
</comment>
<organism evidence="1 2">
    <name type="scientific">Heterodera trifolii</name>
    <dbReference type="NCBI Taxonomy" id="157864"/>
    <lineage>
        <taxon>Eukaryota</taxon>
        <taxon>Metazoa</taxon>
        <taxon>Ecdysozoa</taxon>
        <taxon>Nematoda</taxon>
        <taxon>Chromadorea</taxon>
        <taxon>Rhabditida</taxon>
        <taxon>Tylenchina</taxon>
        <taxon>Tylenchomorpha</taxon>
        <taxon>Tylenchoidea</taxon>
        <taxon>Heteroderidae</taxon>
        <taxon>Heteroderinae</taxon>
        <taxon>Heterodera</taxon>
    </lineage>
</organism>
<keyword evidence="2" id="KW-1185">Reference proteome</keyword>
<protein>
    <submittedName>
        <fullName evidence="1">Uncharacterized protein</fullName>
    </submittedName>
</protein>
<dbReference type="AlphaFoldDB" id="A0ABD2LA27"/>
<proteinExistence type="predicted"/>
<accession>A0ABD2LA27</accession>
<reference evidence="1 2" key="1">
    <citation type="submission" date="2024-10" db="EMBL/GenBank/DDBJ databases">
        <authorList>
            <person name="Kim D."/>
        </authorList>
    </citation>
    <scope>NUCLEOTIDE SEQUENCE [LARGE SCALE GENOMIC DNA]</scope>
    <source>
        <strain evidence="1">BH-2024</strain>
    </source>
</reference>
<evidence type="ECO:0000313" key="2">
    <source>
        <dbReference type="Proteomes" id="UP001620626"/>
    </source>
</evidence>
<name>A0ABD2LA27_9BILA</name>